<dbReference type="OrthoDB" id="4851412at2759"/>
<feature type="compositionally biased region" description="Basic and acidic residues" evidence="1">
    <location>
        <begin position="29"/>
        <end position="44"/>
    </location>
</feature>
<gene>
    <name evidence="2" type="ORF">CGCSCA2_v002749</name>
</gene>
<reference evidence="2" key="1">
    <citation type="submission" date="2019-06" db="EMBL/GenBank/DDBJ databases">
        <authorList>
            <person name="Gan P."/>
            <person name="Shirasu K."/>
        </authorList>
    </citation>
    <scope>NUCLEOTIDE SEQUENCE [LARGE SCALE GENOMIC DNA]</scope>
    <source>
        <strain evidence="2">CAD2</strain>
    </source>
</reference>
<dbReference type="EMBL" id="QPMT01000006">
    <property type="protein sequence ID" value="KAF4863338.1"/>
    <property type="molecule type" value="Genomic_DNA"/>
</dbReference>
<proteinExistence type="predicted"/>
<dbReference type="Proteomes" id="UP000711996">
    <property type="component" value="Unassembled WGS sequence"/>
</dbReference>
<feature type="region of interest" description="Disordered" evidence="1">
    <location>
        <begin position="201"/>
        <end position="250"/>
    </location>
</feature>
<sequence>MHYEFDGYSEASNSPGRAAATRAQGGGQNRRDRDQCQDSNRNEDNQYPDGFYRGTGRFARENFESERRERERERGQQQQQQRTFGASPYRSAAFEYMDTGGSGRSEEEWGQVFMEAFRRRAGGDGGGGGGGGRMGMDEREGYGGRGYEPRGYGAEREMGFEEFLSGVFGGGGFGGRFGPEAGGYGYGSGGGGGGGVGVSFEEMFGPPPGFGEGSSPGAGGGYGGGGGPGYSRGADEQNERDRRGGAGMTRDEFDNMFRARFEGPSINGYASGPPPADLFDRWYTDW</sequence>
<evidence type="ECO:0000313" key="2">
    <source>
        <dbReference type="EMBL" id="KAF4863338.1"/>
    </source>
</evidence>
<evidence type="ECO:0000256" key="1">
    <source>
        <dbReference type="SAM" id="MobiDB-lite"/>
    </source>
</evidence>
<feature type="compositionally biased region" description="Basic and acidic residues" evidence="1">
    <location>
        <begin position="233"/>
        <end position="250"/>
    </location>
</feature>
<comment type="caution">
    <text evidence="2">The sequence shown here is derived from an EMBL/GenBank/DDBJ whole genome shotgun (WGS) entry which is preliminary data.</text>
</comment>
<evidence type="ECO:0000313" key="3">
    <source>
        <dbReference type="Proteomes" id="UP000711996"/>
    </source>
</evidence>
<feature type="region of interest" description="Disordered" evidence="1">
    <location>
        <begin position="1"/>
        <end position="86"/>
    </location>
</feature>
<feature type="compositionally biased region" description="Gly residues" evidence="1">
    <location>
        <begin position="210"/>
        <end position="230"/>
    </location>
</feature>
<keyword evidence="3" id="KW-1185">Reference proteome</keyword>
<protein>
    <submittedName>
        <fullName evidence="2">Uncharacterized protein</fullName>
    </submittedName>
</protein>
<feature type="compositionally biased region" description="Basic and acidic residues" evidence="1">
    <location>
        <begin position="58"/>
        <end position="75"/>
    </location>
</feature>
<dbReference type="AlphaFoldDB" id="A0A9P5F0C4"/>
<organism evidence="2 3">
    <name type="scientific">Colletotrichum siamense</name>
    <name type="common">Anthracnose fungus</name>
    <dbReference type="NCBI Taxonomy" id="690259"/>
    <lineage>
        <taxon>Eukaryota</taxon>
        <taxon>Fungi</taxon>
        <taxon>Dikarya</taxon>
        <taxon>Ascomycota</taxon>
        <taxon>Pezizomycotina</taxon>
        <taxon>Sordariomycetes</taxon>
        <taxon>Hypocreomycetidae</taxon>
        <taxon>Glomerellales</taxon>
        <taxon>Glomerellaceae</taxon>
        <taxon>Colletotrichum</taxon>
        <taxon>Colletotrichum gloeosporioides species complex</taxon>
    </lineage>
</organism>
<feature type="compositionally biased region" description="Gly residues" evidence="1">
    <location>
        <begin position="123"/>
        <end position="134"/>
    </location>
</feature>
<feature type="region of interest" description="Disordered" evidence="1">
    <location>
        <begin position="120"/>
        <end position="142"/>
    </location>
</feature>
<accession>A0A9P5F0C4</accession>
<name>A0A9P5F0C4_COLSI</name>